<keyword evidence="2" id="KW-0560">Oxidoreductase</keyword>
<evidence type="ECO:0000256" key="2">
    <source>
        <dbReference type="RuleBase" id="RU003682"/>
    </source>
</evidence>
<proteinExistence type="inferred from homology"/>
<keyword evidence="6" id="KW-1185">Reference proteome</keyword>
<dbReference type="HOGENOM" id="CLU_010119_6_3_1"/>
<reference evidence="6" key="1">
    <citation type="journal article" date="2015" name="BMC Genomics">
        <title>Genomic and transcriptomic analysis of the endophytic fungus Pestalotiopsis fici reveals its lifestyle and high potential for synthesis of natural products.</title>
        <authorList>
            <person name="Wang X."/>
            <person name="Zhang X."/>
            <person name="Liu L."/>
            <person name="Xiang M."/>
            <person name="Wang W."/>
            <person name="Sun X."/>
            <person name="Che Y."/>
            <person name="Guo L."/>
            <person name="Liu G."/>
            <person name="Guo L."/>
            <person name="Wang C."/>
            <person name="Yin W.B."/>
            <person name="Stadler M."/>
            <person name="Zhang X."/>
            <person name="Liu X."/>
        </authorList>
    </citation>
    <scope>NUCLEOTIDE SEQUENCE [LARGE SCALE GENOMIC DNA]</scope>
    <source>
        <strain evidence="6">W106-1 / CGMCC3.15140</strain>
    </source>
</reference>
<dbReference type="SUPFAM" id="SSF51197">
    <property type="entry name" value="Clavaminate synthase-like"/>
    <property type="match status" value="1"/>
</dbReference>
<dbReference type="Gene3D" id="2.60.120.330">
    <property type="entry name" value="B-lactam Antibiotic, Isopenicillin N Synthase, Chain"/>
    <property type="match status" value="1"/>
</dbReference>
<dbReference type="InParanoid" id="W3WPT3"/>
<dbReference type="OrthoDB" id="288590at2759"/>
<dbReference type="OMA" id="NVRAVHY"/>
<evidence type="ECO:0000313" key="5">
    <source>
        <dbReference type="EMBL" id="ETS74826.1"/>
    </source>
</evidence>
<dbReference type="PANTHER" id="PTHR47990">
    <property type="entry name" value="2-OXOGLUTARATE (2OG) AND FE(II)-DEPENDENT OXYGENASE SUPERFAMILY PROTEIN-RELATED"/>
    <property type="match status" value="1"/>
</dbReference>
<dbReference type="InterPro" id="IPR005123">
    <property type="entry name" value="Oxoglu/Fe-dep_dioxygenase_dom"/>
</dbReference>
<dbReference type="RefSeq" id="XP_007840082.1">
    <property type="nucleotide sequence ID" value="XM_007841891.1"/>
</dbReference>
<dbReference type="GO" id="GO:0046872">
    <property type="term" value="F:metal ion binding"/>
    <property type="evidence" value="ECO:0007669"/>
    <property type="project" value="UniProtKB-KW"/>
</dbReference>
<dbReference type="InterPro" id="IPR044861">
    <property type="entry name" value="IPNS-like_FE2OG_OXY"/>
</dbReference>
<dbReference type="AlphaFoldDB" id="W3WPT3"/>
<name>W3WPT3_PESFW</name>
<dbReference type="EMBL" id="KI912119">
    <property type="protein sequence ID" value="ETS74826.1"/>
    <property type="molecule type" value="Genomic_DNA"/>
</dbReference>
<comment type="similarity">
    <text evidence="1 2">Belongs to the iron/ascorbate-dependent oxidoreductase family.</text>
</comment>
<dbReference type="Pfam" id="PF14226">
    <property type="entry name" value="DIOX_N"/>
    <property type="match status" value="1"/>
</dbReference>
<dbReference type="GeneID" id="19278323"/>
<dbReference type="InterPro" id="IPR027443">
    <property type="entry name" value="IPNS-like_sf"/>
</dbReference>
<dbReference type="Pfam" id="PF03171">
    <property type="entry name" value="2OG-FeII_Oxy"/>
    <property type="match status" value="1"/>
</dbReference>
<organism evidence="5 6">
    <name type="scientific">Pestalotiopsis fici (strain W106-1 / CGMCC3.15140)</name>
    <dbReference type="NCBI Taxonomy" id="1229662"/>
    <lineage>
        <taxon>Eukaryota</taxon>
        <taxon>Fungi</taxon>
        <taxon>Dikarya</taxon>
        <taxon>Ascomycota</taxon>
        <taxon>Pezizomycotina</taxon>
        <taxon>Sordariomycetes</taxon>
        <taxon>Xylariomycetidae</taxon>
        <taxon>Amphisphaeriales</taxon>
        <taxon>Sporocadaceae</taxon>
        <taxon>Pestalotiopsis</taxon>
    </lineage>
</organism>
<evidence type="ECO:0000256" key="3">
    <source>
        <dbReference type="SAM" id="MobiDB-lite"/>
    </source>
</evidence>
<dbReference type="GO" id="GO:0044283">
    <property type="term" value="P:small molecule biosynthetic process"/>
    <property type="evidence" value="ECO:0007669"/>
    <property type="project" value="UniProtKB-ARBA"/>
</dbReference>
<keyword evidence="2" id="KW-0479">Metal-binding</keyword>
<dbReference type="Proteomes" id="UP000030651">
    <property type="component" value="Unassembled WGS sequence"/>
</dbReference>
<dbReference type="InterPro" id="IPR050231">
    <property type="entry name" value="Iron_ascorbate_oxido_reductase"/>
</dbReference>
<gene>
    <name evidence="5" type="ORF">PFICI_13310</name>
</gene>
<dbReference type="InterPro" id="IPR026992">
    <property type="entry name" value="DIOX_N"/>
</dbReference>
<evidence type="ECO:0000256" key="1">
    <source>
        <dbReference type="ARBA" id="ARBA00008056"/>
    </source>
</evidence>
<accession>W3WPT3</accession>
<dbReference type="PROSITE" id="PS51471">
    <property type="entry name" value="FE2OG_OXY"/>
    <property type="match status" value="1"/>
</dbReference>
<dbReference type="GO" id="GO:0016491">
    <property type="term" value="F:oxidoreductase activity"/>
    <property type="evidence" value="ECO:0007669"/>
    <property type="project" value="UniProtKB-KW"/>
</dbReference>
<dbReference type="PRINTS" id="PR00682">
    <property type="entry name" value="IPNSYNTHASE"/>
</dbReference>
<evidence type="ECO:0000313" key="6">
    <source>
        <dbReference type="Proteomes" id="UP000030651"/>
    </source>
</evidence>
<evidence type="ECO:0000259" key="4">
    <source>
        <dbReference type="PROSITE" id="PS51471"/>
    </source>
</evidence>
<keyword evidence="2" id="KW-0408">Iron</keyword>
<dbReference type="eggNOG" id="KOG0143">
    <property type="taxonomic scope" value="Eukaryota"/>
</dbReference>
<dbReference type="KEGG" id="pfy:PFICI_13310"/>
<feature type="domain" description="Fe2OG dioxygenase" evidence="4">
    <location>
        <begin position="255"/>
        <end position="356"/>
    </location>
</feature>
<protein>
    <recommendedName>
        <fullName evidence="4">Fe2OG dioxygenase domain-containing protein</fullName>
    </recommendedName>
</protein>
<sequence>MSVLGGKFLERVGEYKNLGHLSDFPEIEQMMHESFNSTTMSQSPNNSQGTQYVYYHEGGVPGKRPILTGSAAKPTFTELPRIDISRAYSTDPEARRALAAEVNDAFTKVGFFYAVNHGIDAAAVADMFAAMRGYFALPEAVKMEAHSRKNRKFRGYEPMFSTRLDPTTRGDLKEGFLMGEDALDPEQDAPPKVVERQEAEGPRNQWPSLPEAAFWRPAVYRYHRVLRKLSERLLRIFSLALGLPEDHFDAITRFPLTNIRALHYPPQERDEDVGIGAHTDFVFFTLLCQQETALPALEVLNGNGVWVPAHPDQNAFVVNVGDFLKFFTGGLWQSTVHRVRNVTGEERYSIPFFYSPDEDGVVDVLERFRETGKTYETFTAGEYFEKRLQIDRRTADDGDGKAVTAY</sequence>
<feature type="region of interest" description="Disordered" evidence="3">
    <location>
        <begin position="181"/>
        <end position="205"/>
    </location>
</feature>